<protein>
    <submittedName>
        <fullName evidence="10">Exosortase D (VPLPA-CTERM-specific)</fullName>
    </submittedName>
    <submittedName>
        <fullName evidence="11">Exosortase D, VPLPA-CTERM-specific</fullName>
    </submittedName>
</protein>
<feature type="transmembrane region" description="Helical" evidence="8">
    <location>
        <begin position="261"/>
        <end position="284"/>
    </location>
</feature>
<evidence type="ECO:0000256" key="3">
    <source>
        <dbReference type="ARBA" id="ARBA00022670"/>
    </source>
</evidence>
<dbReference type="Proteomes" id="UP000251571">
    <property type="component" value="Unassembled WGS sequence"/>
</dbReference>
<dbReference type="Pfam" id="PF11984">
    <property type="entry name" value="DUF3485"/>
    <property type="match status" value="1"/>
</dbReference>
<organism evidence="11 13">
    <name type="scientific">Jannaschia seohaensis</name>
    <dbReference type="NCBI Taxonomy" id="475081"/>
    <lineage>
        <taxon>Bacteria</taxon>
        <taxon>Pseudomonadati</taxon>
        <taxon>Pseudomonadota</taxon>
        <taxon>Alphaproteobacteria</taxon>
        <taxon>Rhodobacterales</taxon>
        <taxon>Roseobacteraceae</taxon>
        <taxon>Jannaschia</taxon>
    </lineage>
</organism>
<keyword evidence="2" id="KW-1003">Cell membrane</keyword>
<reference evidence="10 12" key="3">
    <citation type="submission" date="2018-03" db="EMBL/GenBank/DDBJ databases">
        <title>Genomic Encyclopedia of Archaeal and Bacterial Type Strains, Phase II (KMG-II): from individual species to whole genera.</title>
        <authorList>
            <person name="Goeker M."/>
        </authorList>
    </citation>
    <scope>NUCLEOTIDE SEQUENCE [LARGE SCALE GENOMIC DNA]</scope>
    <source>
        <strain evidence="10 12">DSM 25227</strain>
    </source>
</reference>
<dbReference type="InterPro" id="IPR014263">
    <property type="entry name" value="Methanolan_biosynth_EpsI"/>
</dbReference>
<dbReference type="NCBIfam" id="TIGR04152">
    <property type="entry name" value="exosort_VPLPA"/>
    <property type="match status" value="1"/>
</dbReference>
<evidence type="ECO:0000256" key="1">
    <source>
        <dbReference type="ARBA" id="ARBA00004651"/>
    </source>
</evidence>
<feature type="domain" description="Methanolan biosynthesis EpsI" evidence="9">
    <location>
        <begin position="325"/>
        <end position="528"/>
    </location>
</feature>
<evidence type="ECO:0000313" key="10">
    <source>
        <dbReference type="EMBL" id="PWJ12865.1"/>
    </source>
</evidence>
<keyword evidence="3" id="KW-0645">Protease</keyword>
<evidence type="ECO:0000259" key="9">
    <source>
        <dbReference type="Pfam" id="PF11984"/>
    </source>
</evidence>
<name>A0A2Y9C8Y1_9RHOB</name>
<dbReference type="RefSeq" id="WP_109566039.1">
    <property type="nucleotide sequence ID" value="NZ_QGDJ01000015.1"/>
</dbReference>
<dbReference type="Pfam" id="PF09721">
    <property type="entry name" value="Exosortase_EpsH"/>
    <property type="match status" value="1"/>
</dbReference>
<keyword evidence="6 8" id="KW-1133">Transmembrane helix</keyword>
<accession>A0A2Y9C8Y1</accession>
<feature type="transmembrane region" description="Helical" evidence="8">
    <location>
        <begin position="199"/>
        <end position="218"/>
    </location>
</feature>
<feature type="transmembrane region" description="Helical" evidence="8">
    <location>
        <begin position="12"/>
        <end position="38"/>
    </location>
</feature>
<dbReference type="GO" id="GO:0005886">
    <property type="term" value="C:plasma membrane"/>
    <property type="evidence" value="ECO:0007669"/>
    <property type="project" value="UniProtKB-SubCell"/>
</dbReference>
<evidence type="ECO:0000313" key="11">
    <source>
        <dbReference type="EMBL" id="SSA50673.1"/>
    </source>
</evidence>
<evidence type="ECO:0000256" key="8">
    <source>
        <dbReference type="SAM" id="Phobius"/>
    </source>
</evidence>
<evidence type="ECO:0000313" key="12">
    <source>
        <dbReference type="Proteomes" id="UP000245839"/>
    </source>
</evidence>
<dbReference type="NCBIfam" id="TIGR02914">
    <property type="entry name" value="EpsI_fam"/>
    <property type="match status" value="1"/>
</dbReference>
<comment type="subcellular location">
    <subcellularLocation>
        <location evidence="1">Cell membrane</location>
        <topology evidence="1">Multi-pass membrane protein</topology>
    </subcellularLocation>
</comment>
<evidence type="ECO:0000256" key="6">
    <source>
        <dbReference type="ARBA" id="ARBA00022989"/>
    </source>
</evidence>
<keyword evidence="7 8" id="KW-0472">Membrane</keyword>
<dbReference type="InterPro" id="IPR013426">
    <property type="entry name" value="EpsH-like"/>
</dbReference>
<feature type="transmembrane region" description="Helical" evidence="8">
    <location>
        <begin position="80"/>
        <end position="101"/>
    </location>
</feature>
<evidence type="ECO:0000313" key="13">
    <source>
        <dbReference type="Proteomes" id="UP000251571"/>
    </source>
</evidence>
<dbReference type="GO" id="GO:0006508">
    <property type="term" value="P:proteolysis"/>
    <property type="evidence" value="ECO:0007669"/>
    <property type="project" value="UniProtKB-KW"/>
</dbReference>
<keyword evidence="12" id="KW-1185">Reference proteome</keyword>
<reference evidence="13" key="1">
    <citation type="submission" date="2016-10" db="EMBL/GenBank/DDBJ databases">
        <authorList>
            <person name="Varghese N."/>
            <person name="Submissions S."/>
        </authorList>
    </citation>
    <scope>NUCLEOTIDE SEQUENCE [LARGE SCALE GENOMIC DNA]</scope>
    <source>
        <strain evidence="13">DSM 25227</strain>
    </source>
</reference>
<dbReference type="EMBL" id="UETC01000015">
    <property type="protein sequence ID" value="SSA50673.1"/>
    <property type="molecule type" value="Genomic_DNA"/>
</dbReference>
<dbReference type="NCBIfam" id="TIGR02602">
    <property type="entry name" value="8TM_EpsH"/>
    <property type="match status" value="1"/>
</dbReference>
<dbReference type="GO" id="GO:0008233">
    <property type="term" value="F:peptidase activity"/>
    <property type="evidence" value="ECO:0007669"/>
    <property type="project" value="UniProtKB-KW"/>
</dbReference>
<evidence type="ECO:0000256" key="2">
    <source>
        <dbReference type="ARBA" id="ARBA00022475"/>
    </source>
</evidence>
<keyword evidence="4 8" id="KW-0812">Transmembrane</keyword>
<evidence type="ECO:0000256" key="7">
    <source>
        <dbReference type="ARBA" id="ARBA00023136"/>
    </source>
</evidence>
<proteinExistence type="predicted"/>
<gene>
    <name evidence="10" type="ORF">BCF38_1151</name>
    <name evidence="11" type="ORF">SAMN05421539_1151</name>
</gene>
<dbReference type="OrthoDB" id="9797363at2"/>
<dbReference type="NCBIfam" id="TIGR04178">
    <property type="entry name" value="exo_archaeo"/>
    <property type="match status" value="1"/>
</dbReference>
<dbReference type="InterPro" id="IPR019127">
    <property type="entry name" value="Exosortase"/>
</dbReference>
<dbReference type="InterPro" id="IPR026491">
    <property type="entry name" value="ExosortD_VPLPA"/>
</dbReference>
<keyword evidence="5" id="KW-0378">Hydrolase</keyword>
<dbReference type="AlphaFoldDB" id="A0A2Y9C8Y1"/>
<feature type="transmembrane region" description="Helical" evidence="8">
    <location>
        <begin position="107"/>
        <end position="126"/>
    </location>
</feature>
<evidence type="ECO:0000256" key="5">
    <source>
        <dbReference type="ARBA" id="ARBA00022801"/>
    </source>
</evidence>
<reference evidence="11" key="2">
    <citation type="submission" date="2016-10" db="EMBL/GenBank/DDBJ databases">
        <authorList>
            <person name="Cai Z."/>
        </authorList>
    </citation>
    <scope>NUCLEOTIDE SEQUENCE [LARGE SCALE GENOMIC DNA]</scope>
    <source>
        <strain evidence="11">DSM 25227</strain>
    </source>
</reference>
<feature type="transmembrane region" description="Helical" evidence="8">
    <location>
        <begin position="224"/>
        <end position="249"/>
    </location>
</feature>
<feature type="transmembrane region" description="Helical" evidence="8">
    <location>
        <begin position="133"/>
        <end position="152"/>
    </location>
</feature>
<evidence type="ECO:0000256" key="4">
    <source>
        <dbReference type="ARBA" id="ARBA00022692"/>
    </source>
</evidence>
<dbReference type="EMBL" id="QGDJ01000015">
    <property type="protein sequence ID" value="PWJ12865.1"/>
    <property type="molecule type" value="Genomic_DNA"/>
</dbReference>
<sequence>MAQIDTTPGRTGLAGWALGGPLLALLLLVSLPIFWFGFVSLIQAWSTPEYSHGPLIPLISLYLFLRELRDRPERAETGPIRRWPGLAVIALALAVAVLGNVVRIPDIVTYAFILWVGGVVLTVFGWERGIRHQLPVIHLIFMLPLPQFLYWQMTTMLQGISSEIGVWFVQLAGVPVHLDGNIIDLGIYKLQVAEACSGLRYLFPILSFSYLFAILYRGPFWHKAVIFALAAPLTVFMNSFRIGVIGILVNSYGIEHAEGFLHFFEGWIIFMSCIALLFLAAILLQRLTPAPLPLSEAVDLDTNGLMGVAGRITALPATAMLAVGTVATAAVSALYLTVQAPPAPPVERDGFALFPRTLAGWSSFRTPLEPEIEAVLDADDYINATFLDPEEGAPVNFFSAFYAKQTEGGAIHSPEVCLPAGGWEIFSLETREVSFPDTAFGTFELNRAIIQKGLQQQLVYYWFEQRGQRFTNDFVAKLAVMRDSLLIDRTDGALVRFVTPIGSDDDVAAAEARIEALMAEILPRLPRFLPGTGGDAAGR</sequence>
<dbReference type="Proteomes" id="UP000245839">
    <property type="component" value="Unassembled WGS sequence"/>
</dbReference>
<dbReference type="InterPro" id="IPR026392">
    <property type="entry name" value="Exo/Archaeosortase_dom"/>
</dbReference>